<dbReference type="Proteomes" id="UP000826709">
    <property type="component" value="Chromosome"/>
</dbReference>
<dbReference type="CDD" id="cd03801">
    <property type="entry name" value="GT4_PimA-like"/>
    <property type="match status" value="1"/>
</dbReference>
<dbReference type="InterPro" id="IPR001296">
    <property type="entry name" value="Glyco_trans_1"/>
</dbReference>
<name>A0A8G1A4N1_9EURY</name>
<dbReference type="EMBL" id="CP037968">
    <property type="protein sequence ID" value="QYZ80373.1"/>
    <property type="molecule type" value="Genomic_DNA"/>
</dbReference>
<protein>
    <submittedName>
        <fullName evidence="3">Glycosyltransferase family 1 protein</fullName>
    </submittedName>
</protein>
<evidence type="ECO:0000313" key="3">
    <source>
        <dbReference type="EMBL" id="QYZ80373.1"/>
    </source>
</evidence>
<keyword evidence="4" id="KW-1185">Reference proteome</keyword>
<feature type="domain" description="Glycosyltransferase subfamily 4-like N-terminal" evidence="2">
    <location>
        <begin position="17"/>
        <end position="170"/>
    </location>
</feature>
<dbReference type="Gene3D" id="3.40.50.2000">
    <property type="entry name" value="Glycogen Phosphorylase B"/>
    <property type="match status" value="2"/>
</dbReference>
<proteinExistence type="predicted"/>
<reference evidence="3" key="2">
    <citation type="submission" date="2019-03" db="EMBL/GenBank/DDBJ databases">
        <authorList>
            <person name="Chen S.-C."/>
            <person name="Wu S.-Y."/>
            <person name="Lai M.-C."/>
        </authorList>
    </citation>
    <scope>NUCLEOTIDE SEQUENCE</scope>
    <source>
        <strain evidence="3">ML15</strain>
    </source>
</reference>
<reference evidence="3" key="1">
    <citation type="journal article" date="2005" name="Int. J. Syst. Evol. Microbiol.">
        <title>Methanofollis formosanus sp. nov., isolated from a fish pond.</title>
        <authorList>
            <person name="Wu S.Y."/>
            <person name="Chen S.C."/>
            <person name="Lai M.C."/>
        </authorList>
    </citation>
    <scope>NUCLEOTIDE SEQUENCE</scope>
    <source>
        <strain evidence="3">ML15</strain>
    </source>
</reference>
<evidence type="ECO:0000313" key="4">
    <source>
        <dbReference type="Proteomes" id="UP000826709"/>
    </source>
</evidence>
<gene>
    <name evidence="3" type="ORF">E2N92_02875</name>
</gene>
<dbReference type="PANTHER" id="PTHR45947">
    <property type="entry name" value="SULFOQUINOVOSYL TRANSFERASE SQD2"/>
    <property type="match status" value="1"/>
</dbReference>
<dbReference type="PANTHER" id="PTHR45947:SF3">
    <property type="entry name" value="SULFOQUINOVOSYL TRANSFERASE SQD2"/>
    <property type="match status" value="1"/>
</dbReference>
<dbReference type="Pfam" id="PF00534">
    <property type="entry name" value="Glycos_transf_1"/>
    <property type="match status" value="1"/>
</dbReference>
<dbReference type="Pfam" id="PF13439">
    <property type="entry name" value="Glyco_transf_4"/>
    <property type="match status" value="1"/>
</dbReference>
<dbReference type="KEGG" id="mfk:E2N92_02875"/>
<dbReference type="RefSeq" id="WP_220682204.1">
    <property type="nucleotide sequence ID" value="NZ_CP037968.1"/>
</dbReference>
<dbReference type="OrthoDB" id="132546at2157"/>
<organism evidence="3 4">
    <name type="scientific">Methanofollis formosanus</name>
    <dbReference type="NCBI Taxonomy" id="299308"/>
    <lineage>
        <taxon>Archaea</taxon>
        <taxon>Methanobacteriati</taxon>
        <taxon>Methanobacteriota</taxon>
        <taxon>Stenosarchaea group</taxon>
        <taxon>Methanomicrobia</taxon>
        <taxon>Methanomicrobiales</taxon>
        <taxon>Methanomicrobiaceae</taxon>
        <taxon>Methanofollis</taxon>
    </lineage>
</organism>
<feature type="domain" description="Glycosyl transferase family 1" evidence="1">
    <location>
        <begin position="184"/>
        <end position="339"/>
    </location>
</feature>
<dbReference type="InterPro" id="IPR028098">
    <property type="entry name" value="Glyco_trans_4-like_N"/>
</dbReference>
<dbReference type="GO" id="GO:0016757">
    <property type="term" value="F:glycosyltransferase activity"/>
    <property type="evidence" value="ECO:0007669"/>
    <property type="project" value="InterPro"/>
</dbReference>
<dbReference type="SUPFAM" id="SSF53756">
    <property type="entry name" value="UDP-Glycosyltransferase/glycogen phosphorylase"/>
    <property type="match status" value="1"/>
</dbReference>
<dbReference type="AlphaFoldDB" id="A0A8G1A4N1"/>
<evidence type="ECO:0000259" key="1">
    <source>
        <dbReference type="Pfam" id="PF00534"/>
    </source>
</evidence>
<dbReference type="InterPro" id="IPR050194">
    <property type="entry name" value="Glycosyltransferase_grp1"/>
</dbReference>
<accession>A0A8G1A4N1</accession>
<evidence type="ECO:0000259" key="2">
    <source>
        <dbReference type="Pfam" id="PF13439"/>
    </source>
</evidence>
<sequence>MKITILVSLFPPKWLAGTEIATYYMAGHLAQRGHEVHVITSWDEDLPKESYEKDFYIHRLPRVRVRFVGAFIFWADIVRTIQKISPDIVHVQSLGIAFPAVISKKILRIPYVVWGQGSDVYLPDWFTKLTSKTIIKNADVAIALTSNMKEAMKNIYNRNMAVVPNGIELEGYIDKSPMQKVKCREKIVLFVGRLHPIKGVRYLLLAMQILHEEMPDTRLILVGDGEERNYLEELTDRLEMRGWVDFVGKVPHQRIPDYMCKADIFVLPSLSESFGIVNIEAMAFGLPVVATRVGGLPDIIEEGVNGYLVEAKKPDQIAHKLLILLQNNTIMEEISINNIRKAEMFTWDKVTETIEGIYLDCLNNRPCRIRNEAKARLRHTE</sequence>